<evidence type="ECO:0000313" key="2">
    <source>
        <dbReference type="Proteomes" id="UP000191135"/>
    </source>
</evidence>
<gene>
    <name evidence="1" type="ORF">Mame_02355</name>
</gene>
<protein>
    <submittedName>
        <fullName evidence="1">Uncharacterized protein</fullName>
    </submittedName>
</protein>
<reference evidence="1 2" key="1">
    <citation type="submission" date="2017-03" db="EMBL/GenBank/DDBJ databases">
        <title>Foreign affairs: Plasmid Transfer between Roseobacters and Rhizobia.</title>
        <authorList>
            <person name="Bartling P."/>
            <person name="Bunk B."/>
            <person name="Overmann J."/>
            <person name="Brinkmann H."/>
            <person name="Petersen J."/>
        </authorList>
    </citation>
    <scope>NUCLEOTIDE SEQUENCE [LARGE SCALE GENOMIC DNA]</scope>
    <source>
        <strain evidence="1 2">MACL11</strain>
    </source>
</reference>
<dbReference type="KEGG" id="mmed:Mame_02355"/>
<name>A0A1U9Z1W5_9HYPH</name>
<dbReference type="AlphaFoldDB" id="A0A1U9Z1W5"/>
<evidence type="ECO:0000313" key="1">
    <source>
        <dbReference type="EMBL" id="AQZ51687.1"/>
    </source>
</evidence>
<sequence>MGLASVENFKQKKGALAPLALLYGEKLWTGLQPSDFGLLIGPGHKGETPLRRKTLAAAGAAGVEDLAAALGCHARAKAVAAFANEFGRLVGTLGRHLF</sequence>
<keyword evidence="2" id="KW-1185">Reference proteome</keyword>
<dbReference type="EMBL" id="CP020330">
    <property type="protein sequence ID" value="AQZ51687.1"/>
    <property type="molecule type" value="Genomic_DNA"/>
</dbReference>
<accession>A0A1U9Z1W5</accession>
<dbReference type="STRING" id="1122214.Mame_02355"/>
<proteinExistence type="predicted"/>
<dbReference type="Proteomes" id="UP000191135">
    <property type="component" value="Chromosome"/>
</dbReference>
<organism evidence="1 2">
    <name type="scientific">Martelella mediterranea DSM 17316</name>
    <dbReference type="NCBI Taxonomy" id="1122214"/>
    <lineage>
        <taxon>Bacteria</taxon>
        <taxon>Pseudomonadati</taxon>
        <taxon>Pseudomonadota</taxon>
        <taxon>Alphaproteobacteria</taxon>
        <taxon>Hyphomicrobiales</taxon>
        <taxon>Aurantimonadaceae</taxon>
        <taxon>Martelella</taxon>
    </lineage>
</organism>